<proteinExistence type="predicted"/>
<dbReference type="EMBL" id="CAKOGP040001958">
    <property type="protein sequence ID" value="CAJ1957971.1"/>
    <property type="molecule type" value="Genomic_DNA"/>
</dbReference>
<dbReference type="GO" id="GO:0043565">
    <property type="term" value="F:sequence-specific DNA binding"/>
    <property type="evidence" value="ECO:0007669"/>
    <property type="project" value="InterPro"/>
</dbReference>
<accession>A0AAD2G0I6</accession>
<feature type="region of interest" description="Disordered" evidence="2">
    <location>
        <begin position="270"/>
        <end position="337"/>
    </location>
</feature>
<dbReference type="AlphaFoldDB" id="A0AAD2G0I6"/>
<gene>
    <name evidence="3" type="ORF">CYCCA115_LOCUS16968</name>
</gene>
<evidence type="ECO:0000313" key="4">
    <source>
        <dbReference type="Proteomes" id="UP001295423"/>
    </source>
</evidence>
<feature type="compositionally biased region" description="Basic and acidic residues" evidence="2">
    <location>
        <begin position="213"/>
        <end position="229"/>
    </location>
</feature>
<feature type="region of interest" description="Disordered" evidence="2">
    <location>
        <begin position="31"/>
        <end position="56"/>
    </location>
</feature>
<evidence type="ECO:0000256" key="2">
    <source>
        <dbReference type="SAM" id="MobiDB-lite"/>
    </source>
</evidence>
<protein>
    <submittedName>
        <fullName evidence="3">Uncharacterized protein</fullName>
    </submittedName>
</protein>
<comment type="caution">
    <text evidence="3">The sequence shown here is derived from an EMBL/GenBank/DDBJ whole genome shotgun (WGS) entry which is preliminary data.</text>
</comment>
<dbReference type="GO" id="GO:0003700">
    <property type="term" value="F:DNA-binding transcription factor activity"/>
    <property type="evidence" value="ECO:0007669"/>
    <property type="project" value="InterPro"/>
</dbReference>
<feature type="compositionally biased region" description="Low complexity" evidence="2">
    <location>
        <begin position="319"/>
        <end position="332"/>
    </location>
</feature>
<dbReference type="Proteomes" id="UP001295423">
    <property type="component" value="Unassembled WGS sequence"/>
</dbReference>
<dbReference type="PROSITE" id="PS00658">
    <property type="entry name" value="FORK_HEAD_2"/>
    <property type="match status" value="1"/>
</dbReference>
<organism evidence="3 4">
    <name type="scientific">Cylindrotheca closterium</name>
    <dbReference type="NCBI Taxonomy" id="2856"/>
    <lineage>
        <taxon>Eukaryota</taxon>
        <taxon>Sar</taxon>
        <taxon>Stramenopiles</taxon>
        <taxon>Ochrophyta</taxon>
        <taxon>Bacillariophyta</taxon>
        <taxon>Bacillariophyceae</taxon>
        <taxon>Bacillariophycidae</taxon>
        <taxon>Bacillariales</taxon>
        <taxon>Bacillariaceae</taxon>
        <taxon>Cylindrotheca</taxon>
    </lineage>
</organism>
<evidence type="ECO:0000256" key="1">
    <source>
        <dbReference type="SAM" id="Coils"/>
    </source>
</evidence>
<reference evidence="3" key="1">
    <citation type="submission" date="2023-08" db="EMBL/GenBank/DDBJ databases">
        <authorList>
            <person name="Audoor S."/>
            <person name="Bilcke G."/>
        </authorList>
    </citation>
    <scope>NUCLEOTIDE SEQUENCE</scope>
</reference>
<name>A0AAD2G0I6_9STRA</name>
<feature type="region of interest" description="Disordered" evidence="2">
    <location>
        <begin position="351"/>
        <end position="372"/>
    </location>
</feature>
<feature type="region of interest" description="Disordered" evidence="2">
    <location>
        <begin position="96"/>
        <end position="140"/>
    </location>
</feature>
<feature type="compositionally biased region" description="Low complexity" evidence="2">
    <location>
        <begin position="99"/>
        <end position="111"/>
    </location>
</feature>
<feature type="compositionally biased region" description="Acidic residues" evidence="2">
    <location>
        <begin position="270"/>
        <end position="283"/>
    </location>
</feature>
<keyword evidence="4" id="KW-1185">Reference proteome</keyword>
<feature type="coiled-coil region" evidence="1">
    <location>
        <begin position="466"/>
        <end position="493"/>
    </location>
</feature>
<evidence type="ECO:0000313" key="3">
    <source>
        <dbReference type="EMBL" id="CAJ1957971.1"/>
    </source>
</evidence>
<feature type="compositionally biased region" description="Low complexity" evidence="2">
    <location>
        <begin position="236"/>
        <end position="252"/>
    </location>
</feature>
<feature type="compositionally biased region" description="Basic and acidic residues" evidence="2">
    <location>
        <begin position="351"/>
        <end position="360"/>
    </location>
</feature>
<feature type="region of interest" description="Disordered" evidence="2">
    <location>
        <begin position="188"/>
        <end position="255"/>
    </location>
</feature>
<dbReference type="InterPro" id="IPR030456">
    <property type="entry name" value="TF_fork_head_CS_2"/>
</dbReference>
<keyword evidence="1" id="KW-0175">Coiled coil</keyword>
<sequence>MKYLKHYFAHKQQQQQQQPSYDHHHDPIIERPRRRLATFQTSNTTTNRSRRPSSFEENLAKSCFQTKKMIDGYGSHLDHMKRTRRDRNGGYNVYKTAYNNNNNSKQQQQRQQSRRRDRYDVHTKPEDDDDDDILLNSGDTDSLTSLTDDLTYLQSARREAAHRIRNARNNNNNDDDDNDEATTTTASLLLHSSRGSVTDPVDVTTIMDDDYNHEERTPPTVRQDRRIDQTRNASAGGTSSRNNTSRSGRFNSQNWRDSIRHRRSLLNDDIDIDIDDNDDNGDDGDYRTTAEDWPGARIPLTTPPPPLRRRKQSKRQESQQRPVESSSSSSSSIPTRTQRTIMDQLNDFDHVLGETHRDPPEAEPPTTSSSPLIRHYRSQHRSSHYDHAETETLKRALKDQREKFDQEKGALYIEMERIKRDHGKEVDRLQSDLCHAQLSHQMYLKKLNEVIDYHEVLHEKETVTMNKILEQVKKEKRDEVSKLTRELEEVKSVSRYNIVDDYDKNDDPDIQECIQYLSDESEAQKQRRSQFLDTMVALQSIASRITTKSSKSKSAGFSNRDLQDIDGLLDMLHHVYNVSENSHQKTLCMSHMLIEECSQVSKTAMGFEDMKSRLDSLEEEETVLAASAAEEGGGMEHHHDQLQRHQAGELVCGGSFDELTKSMEISLYRGLGLMG</sequence>